<dbReference type="KEGG" id="maer:DAI18_05170"/>
<evidence type="ECO:0000313" key="3">
    <source>
        <dbReference type="Proteomes" id="UP000244173"/>
    </source>
</evidence>
<dbReference type="Proteomes" id="UP000244173">
    <property type="component" value="Chromosome"/>
</dbReference>
<evidence type="ECO:0000256" key="1">
    <source>
        <dbReference type="SAM" id="Phobius"/>
    </source>
</evidence>
<dbReference type="STRING" id="1122240.GCA_000620105_01090"/>
<keyword evidence="1" id="KW-1133">Transmembrane helix</keyword>
<accession>A0A2S0P831</accession>
<organism evidence="2 3">
    <name type="scientific">Microvirgula aerodenitrificans</name>
    <dbReference type="NCBI Taxonomy" id="57480"/>
    <lineage>
        <taxon>Bacteria</taxon>
        <taxon>Pseudomonadati</taxon>
        <taxon>Pseudomonadota</taxon>
        <taxon>Betaproteobacteria</taxon>
        <taxon>Neisseriales</taxon>
        <taxon>Aquaspirillaceae</taxon>
        <taxon>Microvirgula</taxon>
    </lineage>
</organism>
<keyword evidence="3" id="KW-1185">Reference proteome</keyword>
<dbReference type="EMBL" id="CP028519">
    <property type="protein sequence ID" value="AVY93502.1"/>
    <property type="molecule type" value="Genomic_DNA"/>
</dbReference>
<reference evidence="2 3" key="1">
    <citation type="submission" date="2018-04" db="EMBL/GenBank/DDBJ databases">
        <title>Denitrifier Microvirgula.</title>
        <authorList>
            <person name="Anderson E."/>
            <person name="Jang J."/>
            <person name="Ishii S."/>
        </authorList>
    </citation>
    <scope>NUCLEOTIDE SEQUENCE [LARGE SCALE GENOMIC DNA]</scope>
    <source>
        <strain evidence="2 3">BE2.4</strain>
    </source>
</reference>
<keyword evidence="1" id="KW-0472">Membrane</keyword>
<dbReference type="RefSeq" id="WP_028498478.1">
    <property type="nucleotide sequence ID" value="NZ_CALFSO010000075.1"/>
</dbReference>
<feature type="transmembrane region" description="Helical" evidence="1">
    <location>
        <begin position="6"/>
        <end position="25"/>
    </location>
</feature>
<keyword evidence="1" id="KW-0812">Transmembrane</keyword>
<proteinExistence type="predicted"/>
<sequence length="60" mass="7147">MLFFRLWLLIVIFGVGWSLFCFAFTRQRRFLGYIRRIVIGSAVLALVLTLVWALVRHLYN</sequence>
<gene>
    <name evidence="2" type="ORF">DAI18_05170</name>
</gene>
<feature type="transmembrane region" description="Helical" evidence="1">
    <location>
        <begin position="37"/>
        <end position="55"/>
    </location>
</feature>
<protein>
    <submittedName>
        <fullName evidence="2">Uncharacterized protein</fullName>
    </submittedName>
</protein>
<dbReference type="OrthoDB" id="8592823at2"/>
<evidence type="ECO:0000313" key="2">
    <source>
        <dbReference type="EMBL" id="AVY93502.1"/>
    </source>
</evidence>
<name>A0A2S0P831_9NEIS</name>
<dbReference type="AlphaFoldDB" id="A0A2S0P831"/>